<dbReference type="AlphaFoldDB" id="A0A2A9NWL1"/>
<comment type="function">
    <text evidence="1 10">Subunit of the oligosaccharyl transferase (OST) complex that catalyzes the initial transfer of a defined glycan (Glc(3)Man(9)GlcNAc(2) in eukaryotes) from the lipid carrier dolichol-pyrophosphate to an asparagine residue within an Asn-X-Ser/Thr consensus motif in nascent polypeptide chains, the first step in protein N-glycosylation. N-glycosylation occurs cotranslationally and the complex associates with the Sec61 complex at the channel-forming translocon complex that mediates protein translocation across the endoplasmic reticulum (ER). All subunits are required for a maximal enzyme activity.</text>
</comment>
<gene>
    <name evidence="11" type="ORF">AMATHDRAFT_139280</name>
</gene>
<evidence type="ECO:0000256" key="5">
    <source>
        <dbReference type="ARBA" id="ARBA00022692"/>
    </source>
</evidence>
<organism evidence="11 12">
    <name type="scientific">Amanita thiersii Skay4041</name>
    <dbReference type="NCBI Taxonomy" id="703135"/>
    <lineage>
        <taxon>Eukaryota</taxon>
        <taxon>Fungi</taxon>
        <taxon>Dikarya</taxon>
        <taxon>Basidiomycota</taxon>
        <taxon>Agaricomycotina</taxon>
        <taxon>Agaricomycetes</taxon>
        <taxon>Agaricomycetidae</taxon>
        <taxon>Agaricales</taxon>
        <taxon>Pluteineae</taxon>
        <taxon>Amanitaceae</taxon>
        <taxon>Amanita</taxon>
    </lineage>
</organism>
<evidence type="ECO:0000313" key="12">
    <source>
        <dbReference type="Proteomes" id="UP000242287"/>
    </source>
</evidence>
<evidence type="ECO:0000256" key="2">
    <source>
        <dbReference type="ARBA" id="ARBA00004115"/>
    </source>
</evidence>
<keyword evidence="7 10" id="KW-0256">Endoplasmic reticulum</keyword>
<dbReference type="STRING" id="703135.A0A2A9NWL1"/>
<evidence type="ECO:0000256" key="10">
    <source>
        <dbReference type="RuleBase" id="RU361143"/>
    </source>
</evidence>
<comment type="similarity">
    <text evidence="4 10">Belongs to the OST1 family.</text>
</comment>
<dbReference type="GO" id="GO:0018279">
    <property type="term" value="P:protein N-linked glycosylation via asparagine"/>
    <property type="evidence" value="ECO:0007669"/>
    <property type="project" value="TreeGrafter"/>
</dbReference>
<evidence type="ECO:0000313" key="11">
    <source>
        <dbReference type="EMBL" id="PFH52717.1"/>
    </source>
</evidence>
<keyword evidence="8" id="KW-1133">Transmembrane helix</keyword>
<feature type="signal peptide" evidence="10">
    <location>
        <begin position="1"/>
        <end position="20"/>
    </location>
</feature>
<dbReference type="Pfam" id="PF04597">
    <property type="entry name" value="Ribophorin_I"/>
    <property type="match status" value="1"/>
</dbReference>
<reference evidence="11 12" key="1">
    <citation type="submission" date="2014-02" db="EMBL/GenBank/DDBJ databases">
        <title>Transposable element dynamics among asymbiotic and ectomycorrhizal Amanita fungi.</title>
        <authorList>
            <consortium name="DOE Joint Genome Institute"/>
            <person name="Hess J."/>
            <person name="Skrede I."/>
            <person name="Wolfe B."/>
            <person name="LaButti K."/>
            <person name="Ohm R.A."/>
            <person name="Grigoriev I.V."/>
            <person name="Pringle A."/>
        </authorList>
    </citation>
    <scope>NUCLEOTIDE SEQUENCE [LARGE SCALE GENOMIC DNA]</scope>
    <source>
        <strain evidence="11 12">SKay4041</strain>
    </source>
</reference>
<keyword evidence="5" id="KW-0812">Transmembrane</keyword>
<keyword evidence="12" id="KW-1185">Reference proteome</keyword>
<evidence type="ECO:0000256" key="1">
    <source>
        <dbReference type="ARBA" id="ARBA00002791"/>
    </source>
</evidence>
<dbReference type="GO" id="GO:0008250">
    <property type="term" value="C:oligosaccharyltransferase complex"/>
    <property type="evidence" value="ECO:0007669"/>
    <property type="project" value="UniProtKB-UniRule"/>
</dbReference>
<sequence>MLTGHPLLLYILVCVSSVLAASSPSTRSFENSAIVRTFELGGSLVHVTTTYAIKALESGAKTYTLALSSEERRKASWLEVKVKGQEDTLPIVEHIVGSNKPYHLIDVKLPKALPVNGTLNIVLETIQTHATEPWPAKAAQTEEQAVKFTTDLFVVSPYSTAVQRTKLRTLSPRIITYTIPENLDQFTSEATASKSSATVTYGPYNNIPPSTNTAFYSKHQMPVTIHYNHDHPILEILTYDRSAEISHWGANLNIEDKIHLFNAGPELKGHFSRIQHQMQAFYGKPPPHVLPAMNLDLPPNVRNVYYYDLIGNVSTSRLRVAPPVPKGSPVMKHSALELRPRYPIMGGWNYTFTLGWDAPLGDSVAWDAKNGKYIAEIPVMLSFPGAVVNDARINVILPEGATDIEVSVPYPAVENTISTHTTYLDSTGRPKFTFIYKNLTTKHIANIYVTYKVSSSAHLKKPLVVATAFFSVFTIALITRRIDLTIHPKKKAK</sequence>
<keyword evidence="9" id="KW-0472">Membrane</keyword>
<evidence type="ECO:0000256" key="6">
    <source>
        <dbReference type="ARBA" id="ARBA00022729"/>
    </source>
</evidence>
<dbReference type="UniPathway" id="UPA00378"/>
<comment type="subcellular location">
    <subcellularLocation>
        <location evidence="2 10">Endoplasmic reticulum membrane</location>
        <topology evidence="2 10">Single-pass type I membrane protein</topology>
    </subcellularLocation>
</comment>
<name>A0A2A9NWL1_9AGAR</name>
<protein>
    <recommendedName>
        <fullName evidence="10">Dolichyl-diphosphooligosaccharide--protein glycosyltransferase subunit 1</fullName>
    </recommendedName>
</protein>
<keyword evidence="6 10" id="KW-0732">Signal</keyword>
<evidence type="ECO:0000256" key="3">
    <source>
        <dbReference type="ARBA" id="ARBA00004922"/>
    </source>
</evidence>
<dbReference type="EMBL" id="KZ301977">
    <property type="protein sequence ID" value="PFH52717.1"/>
    <property type="molecule type" value="Genomic_DNA"/>
</dbReference>
<dbReference type="InterPro" id="IPR007676">
    <property type="entry name" value="Ribophorin_I"/>
</dbReference>
<comment type="pathway">
    <text evidence="3 10">Protein modification; protein glycosylation.</text>
</comment>
<dbReference type="Proteomes" id="UP000242287">
    <property type="component" value="Unassembled WGS sequence"/>
</dbReference>
<feature type="chain" id="PRO_5011827467" description="Dolichyl-diphosphooligosaccharide--protein glycosyltransferase subunit 1" evidence="10">
    <location>
        <begin position="21"/>
        <end position="493"/>
    </location>
</feature>
<dbReference type="PANTHER" id="PTHR21049">
    <property type="entry name" value="RIBOPHORIN I"/>
    <property type="match status" value="1"/>
</dbReference>
<comment type="subunit">
    <text evidence="10">Component of the oligosaccharyltransferase (OST) complex.</text>
</comment>
<accession>A0A2A9NWL1</accession>
<evidence type="ECO:0000256" key="4">
    <source>
        <dbReference type="ARBA" id="ARBA00008905"/>
    </source>
</evidence>
<evidence type="ECO:0000256" key="7">
    <source>
        <dbReference type="ARBA" id="ARBA00022824"/>
    </source>
</evidence>
<evidence type="ECO:0000256" key="9">
    <source>
        <dbReference type="ARBA" id="ARBA00023136"/>
    </source>
</evidence>
<dbReference type="OrthoDB" id="310030at2759"/>
<evidence type="ECO:0000256" key="8">
    <source>
        <dbReference type="ARBA" id="ARBA00022989"/>
    </source>
</evidence>
<proteinExistence type="inferred from homology"/>
<dbReference type="PANTHER" id="PTHR21049:SF0">
    <property type="entry name" value="DOLICHYL-DIPHOSPHOOLIGOSACCHARIDE--PROTEIN GLYCOSYLTRANSFERASE SUBUNIT 1"/>
    <property type="match status" value="1"/>
</dbReference>